<dbReference type="AlphaFoldDB" id="A0ABD0Q9I4"/>
<dbReference type="PANTHER" id="PTHR47331:SF6">
    <property type="entry name" value="DOUBLECORTIN DOMAIN-CONTAINING PROTEIN"/>
    <property type="match status" value="1"/>
</dbReference>
<gene>
    <name evidence="1" type="ORF">M9458_022268</name>
</gene>
<dbReference type="Proteomes" id="UP001529510">
    <property type="component" value="Unassembled WGS sequence"/>
</dbReference>
<dbReference type="PANTHER" id="PTHR47331">
    <property type="entry name" value="PHD-TYPE DOMAIN-CONTAINING PROTEIN"/>
    <property type="match status" value="1"/>
</dbReference>
<feature type="non-terminal residue" evidence="1">
    <location>
        <position position="1"/>
    </location>
</feature>
<feature type="non-terminal residue" evidence="1">
    <location>
        <position position="74"/>
    </location>
</feature>
<keyword evidence="2" id="KW-1185">Reference proteome</keyword>
<evidence type="ECO:0000313" key="1">
    <source>
        <dbReference type="EMBL" id="KAL0182893.1"/>
    </source>
</evidence>
<name>A0ABD0Q9I4_CIRMR</name>
<comment type="caution">
    <text evidence="1">The sequence shown here is derived from an EMBL/GenBank/DDBJ whole genome shotgun (WGS) entry which is preliminary data.</text>
</comment>
<reference evidence="1 2" key="1">
    <citation type="submission" date="2024-05" db="EMBL/GenBank/DDBJ databases">
        <title>Genome sequencing and assembly of Indian major carp, Cirrhinus mrigala (Hamilton, 1822).</title>
        <authorList>
            <person name="Mohindra V."/>
            <person name="Chowdhury L.M."/>
            <person name="Lal K."/>
            <person name="Jena J.K."/>
        </authorList>
    </citation>
    <scope>NUCLEOTIDE SEQUENCE [LARGE SCALE GENOMIC DNA]</scope>
    <source>
        <strain evidence="1">CM1030</strain>
        <tissue evidence="1">Blood</tissue>
    </source>
</reference>
<dbReference type="EMBL" id="JAMKFB020000010">
    <property type="protein sequence ID" value="KAL0182893.1"/>
    <property type="molecule type" value="Genomic_DNA"/>
</dbReference>
<accession>A0ABD0Q9I4</accession>
<sequence length="74" mass="8366">KPKTPKMADLPSSRLQLYKPPFYSTGVDCCGPFAVKVGRRQEKRWGDLYKCMTTRGVDLALLEQLDTDAFLLSL</sequence>
<organism evidence="1 2">
    <name type="scientific">Cirrhinus mrigala</name>
    <name type="common">Mrigala</name>
    <dbReference type="NCBI Taxonomy" id="683832"/>
    <lineage>
        <taxon>Eukaryota</taxon>
        <taxon>Metazoa</taxon>
        <taxon>Chordata</taxon>
        <taxon>Craniata</taxon>
        <taxon>Vertebrata</taxon>
        <taxon>Euteleostomi</taxon>
        <taxon>Actinopterygii</taxon>
        <taxon>Neopterygii</taxon>
        <taxon>Teleostei</taxon>
        <taxon>Ostariophysi</taxon>
        <taxon>Cypriniformes</taxon>
        <taxon>Cyprinidae</taxon>
        <taxon>Labeoninae</taxon>
        <taxon>Labeonini</taxon>
        <taxon>Cirrhinus</taxon>
    </lineage>
</organism>
<proteinExistence type="predicted"/>
<evidence type="ECO:0000313" key="2">
    <source>
        <dbReference type="Proteomes" id="UP001529510"/>
    </source>
</evidence>
<protein>
    <submittedName>
        <fullName evidence="1">Uncharacterized protein</fullName>
    </submittedName>
</protein>